<feature type="signal peptide" evidence="1">
    <location>
        <begin position="1"/>
        <end position="21"/>
    </location>
</feature>
<dbReference type="EMBL" id="CP093442">
    <property type="protein sequence ID" value="UOF00019.1"/>
    <property type="molecule type" value="Genomic_DNA"/>
</dbReference>
<gene>
    <name evidence="2" type="ORF">MNR06_09930</name>
</gene>
<accession>A0ABY4C5C2</accession>
<organism evidence="2 3">
    <name type="scientific">Bdellovibrio reynosensis</name>
    <dbReference type="NCBI Taxonomy" id="2835041"/>
    <lineage>
        <taxon>Bacteria</taxon>
        <taxon>Pseudomonadati</taxon>
        <taxon>Bdellovibrionota</taxon>
        <taxon>Bdellovibrionia</taxon>
        <taxon>Bdellovibrionales</taxon>
        <taxon>Pseudobdellovibrionaceae</taxon>
        <taxon>Bdellovibrio</taxon>
    </lineage>
</organism>
<dbReference type="Proteomes" id="UP000830116">
    <property type="component" value="Chromosome"/>
</dbReference>
<name>A0ABY4C5C2_9BACT</name>
<reference evidence="2" key="1">
    <citation type="submission" date="2022-03" db="EMBL/GenBank/DDBJ databases">
        <title>Genome Identification and Characterization of new species Bdellovibrio reynosense LBG001 sp. nov. from a Mexico soil sample.</title>
        <authorList>
            <person name="Camilli A."/>
            <person name="Ajao Y."/>
            <person name="Guo X."/>
        </authorList>
    </citation>
    <scope>NUCLEOTIDE SEQUENCE</scope>
    <source>
        <strain evidence="2">LBG001</strain>
    </source>
</reference>
<keyword evidence="3" id="KW-1185">Reference proteome</keyword>
<evidence type="ECO:0008006" key="4">
    <source>
        <dbReference type="Google" id="ProtNLM"/>
    </source>
</evidence>
<feature type="chain" id="PRO_5047114954" description="Lipoprotein" evidence="1">
    <location>
        <begin position="22"/>
        <end position="546"/>
    </location>
</feature>
<evidence type="ECO:0000256" key="1">
    <source>
        <dbReference type="SAM" id="SignalP"/>
    </source>
</evidence>
<protein>
    <recommendedName>
        <fullName evidence="4">Lipoprotein</fullName>
    </recommendedName>
</protein>
<evidence type="ECO:0000313" key="2">
    <source>
        <dbReference type="EMBL" id="UOF00019.1"/>
    </source>
</evidence>
<dbReference type="PROSITE" id="PS51257">
    <property type="entry name" value="PROKAR_LIPOPROTEIN"/>
    <property type="match status" value="1"/>
</dbReference>
<sequence>MLRTNKLSLLIALIYMGSMGACSFKKDSVNKSDATVHQFETKETLPEFCHEDTSEDTNGDMLSLSSSQIESDLCLSWTLLKKETNESNILPYHNKVFTNLLRSLFLVSETMSSEQKKAYLNKFLNWATEYGFKNKAINQDLISLNNLTFNQLNNVKILNKDFLSSGLFPFAKTDELTLNQYEQYFSRLSEKTSLAEICKEDHLKNIFKSRSLGAATSLTLQICKTTFPASTLVYQRQIYAKLVHPSEISYVASAIESGFLIHNEDKSSINLGHIIATAVKRNDKNLFKLGEVAFPKAENKFYSLAMAEKIDYPLKDFVSTSSARLFLHIFSSQEINNCFKMDTCSSLLEYFKKSDVIPNESQTRDILSKLNRFSLYDFELNSLLAFYKLLRSNTVTGFTRLFNEFKLQDYELKMLERKRGSYEILSQIFNLKFEEEILGLNFSDDNSVYLTRSLGEDSVRLSGRLLLMRNFTDKKFENLDHHFGISLTHAGLTYLLRFKDSLEILESNTDFAEKIVCRNANAILDKECDSIPNEVIEKFKAVIKFL</sequence>
<keyword evidence="1" id="KW-0732">Signal</keyword>
<dbReference type="RefSeq" id="WP_243535580.1">
    <property type="nucleotide sequence ID" value="NZ_CP093442.1"/>
</dbReference>
<proteinExistence type="predicted"/>
<evidence type="ECO:0000313" key="3">
    <source>
        <dbReference type="Proteomes" id="UP000830116"/>
    </source>
</evidence>